<dbReference type="Proteomes" id="UP000004550">
    <property type="component" value="Chromosome"/>
</dbReference>
<dbReference type="SUPFAM" id="SSF52540">
    <property type="entry name" value="P-loop containing nucleoside triphosphate hydrolases"/>
    <property type="match status" value="1"/>
</dbReference>
<dbReference type="InterPro" id="IPR027417">
    <property type="entry name" value="P-loop_NTPase"/>
</dbReference>
<name>A0A1L5BMR8_SPHIB</name>
<evidence type="ECO:0000256" key="4">
    <source>
        <dbReference type="ARBA" id="ARBA00022679"/>
    </source>
</evidence>
<dbReference type="AlphaFoldDB" id="A0A1L5BMR8"/>
<evidence type="ECO:0000259" key="13">
    <source>
        <dbReference type="Pfam" id="PF02223"/>
    </source>
</evidence>
<dbReference type="InterPro" id="IPR018095">
    <property type="entry name" value="Thymidylate_kin_CS"/>
</dbReference>
<keyword evidence="5 12" id="KW-0545">Nucleotide biosynthesis</keyword>
<dbReference type="EC" id="2.7.4.9" evidence="2 12"/>
<evidence type="ECO:0000313" key="15">
    <source>
        <dbReference type="Proteomes" id="UP000004550"/>
    </source>
</evidence>
<dbReference type="PANTHER" id="PTHR10344:SF4">
    <property type="entry name" value="UMP-CMP KINASE 2, MITOCHONDRIAL"/>
    <property type="match status" value="1"/>
</dbReference>
<dbReference type="EMBL" id="CP013070">
    <property type="protein sequence ID" value="APL94153.1"/>
    <property type="molecule type" value="Genomic_DNA"/>
</dbReference>
<dbReference type="GO" id="GO:0004798">
    <property type="term" value="F:dTMP kinase activity"/>
    <property type="evidence" value="ECO:0007669"/>
    <property type="project" value="UniProtKB-UniRule"/>
</dbReference>
<proteinExistence type="inferred from homology"/>
<gene>
    <name evidence="12" type="primary">tmk</name>
    <name evidence="14" type="ORF">SIDU_06325</name>
</gene>
<evidence type="ECO:0000256" key="9">
    <source>
        <dbReference type="ARBA" id="ARBA00029962"/>
    </source>
</evidence>
<evidence type="ECO:0000256" key="7">
    <source>
        <dbReference type="ARBA" id="ARBA00022777"/>
    </source>
</evidence>
<dbReference type="CDD" id="cd01672">
    <property type="entry name" value="TMPK"/>
    <property type="match status" value="1"/>
</dbReference>
<protein>
    <recommendedName>
        <fullName evidence="3 12">Thymidylate kinase</fullName>
        <ecNumber evidence="2 12">2.7.4.9</ecNumber>
    </recommendedName>
    <alternativeName>
        <fullName evidence="9 12">dTMP kinase</fullName>
    </alternativeName>
</protein>
<dbReference type="RefSeq" id="WP_007689137.1">
    <property type="nucleotide sequence ID" value="NZ_CP013070.1"/>
</dbReference>
<keyword evidence="8 12" id="KW-0067">ATP-binding</keyword>
<dbReference type="NCBIfam" id="TIGR00041">
    <property type="entry name" value="DTMP_kinase"/>
    <property type="match status" value="1"/>
</dbReference>
<comment type="similarity">
    <text evidence="1 12">Belongs to the thymidylate kinase family.</text>
</comment>
<feature type="binding site" evidence="12">
    <location>
        <begin position="16"/>
        <end position="23"/>
    </location>
    <ligand>
        <name>ATP</name>
        <dbReference type="ChEBI" id="CHEBI:30616"/>
    </ligand>
</feature>
<dbReference type="Pfam" id="PF02223">
    <property type="entry name" value="Thymidylate_kin"/>
    <property type="match status" value="1"/>
</dbReference>
<keyword evidence="6 12" id="KW-0547">Nucleotide-binding</keyword>
<dbReference type="KEGG" id="sinb:SIDU_06325"/>
<evidence type="ECO:0000256" key="1">
    <source>
        <dbReference type="ARBA" id="ARBA00009776"/>
    </source>
</evidence>
<organism evidence="14 15">
    <name type="scientific">Sphingobium indicum (strain DSM 16412 / CCM 7286 / MTCC 6364 / B90A)</name>
    <dbReference type="NCBI Taxonomy" id="861109"/>
    <lineage>
        <taxon>Bacteria</taxon>
        <taxon>Pseudomonadati</taxon>
        <taxon>Pseudomonadota</taxon>
        <taxon>Alphaproteobacteria</taxon>
        <taxon>Sphingomonadales</taxon>
        <taxon>Sphingomonadaceae</taxon>
        <taxon>Sphingobium</taxon>
    </lineage>
</organism>
<evidence type="ECO:0000256" key="6">
    <source>
        <dbReference type="ARBA" id="ARBA00022741"/>
    </source>
</evidence>
<dbReference type="GO" id="GO:0005524">
    <property type="term" value="F:ATP binding"/>
    <property type="evidence" value="ECO:0007669"/>
    <property type="project" value="UniProtKB-UniRule"/>
</dbReference>
<dbReference type="GO" id="GO:0006227">
    <property type="term" value="P:dUDP biosynthetic process"/>
    <property type="evidence" value="ECO:0007669"/>
    <property type="project" value="TreeGrafter"/>
</dbReference>
<dbReference type="GO" id="GO:0006235">
    <property type="term" value="P:dTTP biosynthetic process"/>
    <property type="evidence" value="ECO:0007669"/>
    <property type="project" value="UniProtKB-UniRule"/>
</dbReference>
<dbReference type="InterPro" id="IPR039430">
    <property type="entry name" value="Thymidylate_kin-like_dom"/>
</dbReference>
<dbReference type="GO" id="GO:0005829">
    <property type="term" value="C:cytosol"/>
    <property type="evidence" value="ECO:0007669"/>
    <property type="project" value="TreeGrafter"/>
</dbReference>
<evidence type="ECO:0000256" key="10">
    <source>
        <dbReference type="ARBA" id="ARBA00048743"/>
    </source>
</evidence>
<keyword evidence="4 12" id="KW-0808">Transferase</keyword>
<reference evidence="14 15" key="1">
    <citation type="journal article" date="2012" name="J. Bacteriol.">
        <title>Genome sequence of Sphingobium indicum B90A, a hexachlorocyclohexane-degrading bacterium.</title>
        <authorList>
            <person name="Anand S."/>
            <person name="Sangwan N."/>
            <person name="Lata P."/>
            <person name="Kaur J."/>
            <person name="Dua A."/>
            <person name="Singh A.K."/>
            <person name="Verma M."/>
            <person name="Kaur J."/>
            <person name="Khurana J.P."/>
            <person name="Khurana P."/>
            <person name="Mathur S."/>
            <person name="Lal R."/>
        </authorList>
    </citation>
    <scope>NUCLEOTIDE SEQUENCE [LARGE SCALE GENOMIC DNA]</scope>
    <source>
        <strain evidence="15">DSM 16412 / CCM 7286 / MTCC 6364 / B90A</strain>
    </source>
</reference>
<feature type="domain" description="Thymidylate kinase-like" evidence="13">
    <location>
        <begin position="14"/>
        <end position="201"/>
    </location>
</feature>
<dbReference type="FunFam" id="3.40.50.300:FF:000225">
    <property type="entry name" value="Thymidylate kinase"/>
    <property type="match status" value="1"/>
</dbReference>
<evidence type="ECO:0000313" key="14">
    <source>
        <dbReference type="EMBL" id="APL94153.1"/>
    </source>
</evidence>
<evidence type="ECO:0000256" key="5">
    <source>
        <dbReference type="ARBA" id="ARBA00022727"/>
    </source>
</evidence>
<evidence type="ECO:0000256" key="8">
    <source>
        <dbReference type="ARBA" id="ARBA00022840"/>
    </source>
</evidence>
<dbReference type="GO" id="GO:0006233">
    <property type="term" value="P:dTDP biosynthetic process"/>
    <property type="evidence" value="ECO:0007669"/>
    <property type="project" value="InterPro"/>
</dbReference>
<evidence type="ECO:0000256" key="2">
    <source>
        <dbReference type="ARBA" id="ARBA00012980"/>
    </source>
</evidence>
<evidence type="ECO:0000256" key="12">
    <source>
        <dbReference type="HAMAP-Rule" id="MF_00165"/>
    </source>
</evidence>
<dbReference type="PANTHER" id="PTHR10344">
    <property type="entry name" value="THYMIDYLATE KINASE"/>
    <property type="match status" value="1"/>
</dbReference>
<evidence type="ECO:0000256" key="3">
    <source>
        <dbReference type="ARBA" id="ARBA00017144"/>
    </source>
</evidence>
<comment type="function">
    <text evidence="11 12">Phosphorylation of dTMP to form dTDP in both de novo and salvage pathways of dTTP synthesis.</text>
</comment>
<dbReference type="Gene3D" id="3.40.50.300">
    <property type="entry name" value="P-loop containing nucleotide triphosphate hydrolases"/>
    <property type="match status" value="1"/>
</dbReference>
<evidence type="ECO:0000256" key="11">
    <source>
        <dbReference type="ARBA" id="ARBA00057735"/>
    </source>
</evidence>
<accession>A0A1L5BMR8</accession>
<dbReference type="InterPro" id="IPR018094">
    <property type="entry name" value="Thymidylate_kinase"/>
</dbReference>
<dbReference type="HAMAP" id="MF_00165">
    <property type="entry name" value="Thymidylate_kinase"/>
    <property type="match status" value="1"/>
</dbReference>
<dbReference type="PROSITE" id="PS01331">
    <property type="entry name" value="THYMIDYLATE_KINASE"/>
    <property type="match status" value="1"/>
</dbReference>
<keyword evidence="7 12" id="KW-0418">Kinase</keyword>
<comment type="catalytic activity">
    <reaction evidence="10 12">
        <text>dTMP + ATP = dTDP + ADP</text>
        <dbReference type="Rhea" id="RHEA:13517"/>
        <dbReference type="ChEBI" id="CHEBI:30616"/>
        <dbReference type="ChEBI" id="CHEBI:58369"/>
        <dbReference type="ChEBI" id="CHEBI:63528"/>
        <dbReference type="ChEBI" id="CHEBI:456216"/>
        <dbReference type="EC" id="2.7.4.9"/>
    </reaction>
</comment>
<sequence>MTAPGKTRGRFISLEGGEGVGKSTQLRALAAALRARGLDVVETREPGGSEGAEAIRALLLTGGADRWSPRAEALLFAAARADHVEKTIRPALERGAWVLSDRFLDSSRAYQGMGALTDADILALHRIGSDGFLPDRTLFLTLPEEEASARARSRDGDAADRIGGRDRDFHLAVSTAFHRFAAQEPTRFLAVDASGEAGAVTARLIEAVRDLLP</sequence>